<evidence type="ECO:0000256" key="4">
    <source>
        <dbReference type="ARBA" id="ARBA00023136"/>
    </source>
</evidence>
<gene>
    <name evidence="6" type="ORF">OIDMADRAFT_16806</name>
</gene>
<comment type="subcellular location">
    <subcellularLocation>
        <location evidence="1">Membrane</location>
        <topology evidence="1">Multi-pass membrane protein</topology>
    </subcellularLocation>
</comment>
<dbReference type="GO" id="GO:0016020">
    <property type="term" value="C:membrane"/>
    <property type="evidence" value="ECO:0007669"/>
    <property type="project" value="UniProtKB-SubCell"/>
</dbReference>
<evidence type="ECO:0000256" key="3">
    <source>
        <dbReference type="ARBA" id="ARBA00022989"/>
    </source>
</evidence>
<dbReference type="Proteomes" id="UP000054321">
    <property type="component" value="Unassembled WGS sequence"/>
</dbReference>
<dbReference type="EMBL" id="KN832870">
    <property type="protein sequence ID" value="KIN09029.1"/>
    <property type="molecule type" value="Genomic_DNA"/>
</dbReference>
<dbReference type="AlphaFoldDB" id="A0A0C3DCE7"/>
<evidence type="ECO:0000256" key="1">
    <source>
        <dbReference type="ARBA" id="ARBA00004141"/>
    </source>
</evidence>
<dbReference type="HOGENOM" id="CLU_2004554_0_0_1"/>
<dbReference type="SUPFAM" id="SSF144083">
    <property type="entry name" value="Magnesium transport protein CorA, transmembrane region"/>
    <property type="match status" value="1"/>
</dbReference>
<keyword evidence="2 5" id="KW-0812">Transmembrane</keyword>
<dbReference type="InterPro" id="IPR045863">
    <property type="entry name" value="CorA_TM1_TM2"/>
</dbReference>
<feature type="transmembrane region" description="Helical" evidence="5">
    <location>
        <begin position="47"/>
        <end position="67"/>
    </location>
</feature>
<evidence type="ECO:0000313" key="6">
    <source>
        <dbReference type="EMBL" id="KIN09029.1"/>
    </source>
</evidence>
<evidence type="ECO:0000313" key="7">
    <source>
        <dbReference type="Proteomes" id="UP000054321"/>
    </source>
</evidence>
<reference evidence="6 7" key="1">
    <citation type="submission" date="2014-04" db="EMBL/GenBank/DDBJ databases">
        <authorList>
            <consortium name="DOE Joint Genome Institute"/>
            <person name="Kuo A."/>
            <person name="Martino E."/>
            <person name="Perotto S."/>
            <person name="Kohler A."/>
            <person name="Nagy L.G."/>
            <person name="Floudas D."/>
            <person name="Copeland A."/>
            <person name="Barry K.W."/>
            <person name="Cichocki N."/>
            <person name="Veneault-Fourrey C."/>
            <person name="LaButti K."/>
            <person name="Lindquist E.A."/>
            <person name="Lipzen A."/>
            <person name="Lundell T."/>
            <person name="Morin E."/>
            <person name="Murat C."/>
            <person name="Sun H."/>
            <person name="Tunlid A."/>
            <person name="Henrissat B."/>
            <person name="Grigoriev I.V."/>
            <person name="Hibbett D.S."/>
            <person name="Martin F."/>
            <person name="Nordberg H.P."/>
            <person name="Cantor M.N."/>
            <person name="Hua S.X."/>
        </authorList>
    </citation>
    <scope>NUCLEOTIDE SEQUENCE [LARGE SCALE GENOMIC DNA]</scope>
    <source>
        <strain evidence="6 7">Zn</strain>
    </source>
</reference>
<feature type="transmembrane region" description="Helical" evidence="5">
    <location>
        <begin position="87"/>
        <end position="106"/>
    </location>
</feature>
<evidence type="ECO:0000256" key="5">
    <source>
        <dbReference type="SAM" id="Phobius"/>
    </source>
</evidence>
<proteinExistence type="predicted"/>
<dbReference type="Gene3D" id="1.20.58.340">
    <property type="entry name" value="Magnesium transport protein CorA, transmembrane region"/>
    <property type="match status" value="1"/>
</dbReference>
<dbReference type="InParanoid" id="A0A0C3DCE7"/>
<keyword evidence="4 5" id="KW-0472">Membrane</keyword>
<evidence type="ECO:0000256" key="2">
    <source>
        <dbReference type="ARBA" id="ARBA00022692"/>
    </source>
</evidence>
<reference evidence="7" key="2">
    <citation type="submission" date="2015-01" db="EMBL/GenBank/DDBJ databases">
        <title>Evolutionary Origins and Diversification of the Mycorrhizal Mutualists.</title>
        <authorList>
            <consortium name="DOE Joint Genome Institute"/>
            <consortium name="Mycorrhizal Genomics Consortium"/>
            <person name="Kohler A."/>
            <person name="Kuo A."/>
            <person name="Nagy L.G."/>
            <person name="Floudas D."/>
            <person name="Copeland A."/>
            <person name="Barry K.W."/>
            <person name="Cichocki N."/>
            <person name="Veneault-Fourrey C."/>
            <person name="LaButti K."/>
            <person name="Lindquist E.A."/>
            <person name="Lipzen A."/>
            <person name="Lundell T."/>
            <person name="Morin E."/>
            <person name="Murat C."/>
            <person name="Riley R."/>
            <person name="Ohm R."/>
            <person name="Sun H."/>
            <person name="Tunlid A."/>
            <person name="Henrissat B."/>
            <person name="Grigoriev I.V."/>
            <person name="Hibbett D.S."/>
            <person name="Martin F."/>
        </authorList>
    </citation>
    <scope>NUCLEOTIDE SEQUENCE [LARGE SCALE GENOMIC DNA]</scope>
    <source>
        <strain evidence="7">Zn</strain>
    </source>
</reference>
<name>A0A0C3DCE7_OIDMZ</name>
<sequence length="124" mass="13714">MAQKDAKVNIALAESSTTIAKASKEDSAVMRSMALESKKDSSAMKTIAILGMFFLPGTFVAAIFAMPVFNWDGIGDHTPVVKTAFKYYWAVTAPLTVLVFTVWAIARLFPWRRWLAVLEVTPQI</sequence>
<dbReference type="STRING" id="913774.A0A0C3DCE7"/>
<keyword evidence="3 5" id="KW-1133">Transmembrane helix</keyword>
<protein>
    <submittedName>
        <fullName evidence="6">Uncharacterized protein</fullName>
    </submittedName>
</protein>
<dbReference type="OrthoDB" id="2830640at2759"/>
<accession>A0A0C3DCE7</accession>
<keyword evidence="7" id="KW-1185">Reference proteome</keyword>
<organism evidence="6 7">
    <name type="scientific">Oidiodendron maius (strain Zn)</name>
    <dbReference type="NCBI Taxonomy" id="913774"/>
    <lineage>
        <taxon>Eukaryota</taxon>
        <taxon>Fungi</taxon>
        <taxon>Dikarya</taxon>
        <taxon>Ascomycota</taxon>
        <taxon>Pezizomycotina</taxon>
        <taxon>Leotiomycetes</taxon>
        <taxon>Leotiomycetes incertae sedis</taxon>
        <taxon>Myxotrichaceae</taxon>
        <taxon>Oidiodendron</taxon>
    </lineage>
</organism>